<accession>A0A8J5CHD6</accession>
<feature type="region of interest" description="Disordered" evidence="1">
    <location>
        <begin position="130"/>
        <end position="206"/>
    </location>
</feature>
<dbReference type="AlphaFoldDB" id="A0A8J5CHD6"/>
<dbReference type="PANTHER" id="PTHR46113:SF1">
    <property type="entry name" value="PEPTIDASE M17 LEUCYL AMINOPEPTIDASE N-TERMINAL DOMAIN-CONTAINING PROTEIN"/>
    <property type="match status" value="1"/>
</dbReference>
<gene>
    <name evidence="2" type="ORF">GWK47_000636</name>
</gene>
<dbReference type="OrthoDB" id="7998164at2759"/>
<organism evidence="2 3">
    <name type="scientific">Chionoecetes opilio</name>
    <name type="common">Atlantic snow crab</name>
    <name type="synonym">Cancer opilio</name>
    <dbReference type="NCBI Taxonomy" id="41210"/>
    <lineage>
        <taxon>Eukaryota</taxon>
        <taxon>Metazoa</taxon>
        <taxon>Ecdysozoa</taxon>
        <taxon>Arthropoda</taxon>
        <taxon>Crustacea</taxon>
        <taxon>Multicrustacea</taxon>
        <taxon>Malacostraca</taxon>
        <taxon>Eumalacostraca</taxon>
        <taxon>Eucarida</taxon>
        <taxon>Decapoda</taxon>
        <taxon>Pleocyemata</taxon>
        <taxon>Brachyura</taxon>
        <taxon>Eubrachyura</taxon>
        <taxon>Majoidea</taxon>
        <taxon>Majidae</taxon>
        <taxon>Chionoecetes</taxon>
    </lineage>
</organism>
<evidence type="ECO:0000313" key="3">
    <source>
        <dbReference type="Proteomes" id="UP000770661"/>
    </source>
</evidence>
<feature type="compositionally biased region" description="Basic residues" evidence="1">
    <location>
        <begin position="150"/>
        <end position="166"/>
    </location>
</feature>
<dbReference type="PANTHER" id="PTHR46113">
    <property type="entry name" value="SNAC DOMAIN-CONTAINING PROTEIN"/>
    <property type="match status" value="1"/>
</dbReference>
<feature type="compositionally biased region" description="Basic and acidic residues" evidence="1">
    <location>
        <begin position="167"/>
        <end position="176"/>
    </location>
</feature>
<reference evidence="2" key="1">
    <citation type="submission" date="2020-07" db="EMBL/GenBank/DDBJ databases">
        <title>The High-quality genome of the commercially important snow crab, Chionoecetes opilio.</title>
        <authorList>
            <person name="Jeong J.-H."/>
            <person name="Ryu S."/>
        </authorList>
    </citation>
    <scope>NUCLEOTIDE SEQUENCE</scope>
    <source>
        <strain evidence="2">MADBK_172401_WGS</strain>
        <tissue evidence="2">Digestive gland</tissue>
    </source>
</reference>
<keyword evidence="3" id="KW-1185">Reference proteome</keyword>
<protein>
    <submittedName>
        <fullName evidence="2">Uncharacterized protein</fullName>
    </submittedName>
</protein>
<name>A0A8J5CHD6_CHIOP</name>
<evidence type="ECO:0000313" key="2">
    <source>
        <dbReference type="EMBL" id="KAG0721773.1"/>
    </source>
</evidence>
<dbReference type="Proteomes" id="UP000770661">
    <property type="component" value="Unassembled WGS sequence"/>
</dbReference>
<sequence>MWLLDKAPETDILGARLPSREQVFLFFMYQHHVFKKTVPDSVSATSEKLKAIWGMAKLTTKTDANIRKNVNNLFEEYQALKKDQNRITDGAELKRKIWNGDLEDLFDISSADVLERRDILDEDKSFLISQREDRSSSSMTGVGVTEVAKEKKKKEAAKKLENRKRKQEAETERLLEEVPYPRAGLSSSSTTSSEDEDGDFKAPATKLPRRAPTNKLFLNIELTTRNRETLAIQLEREAFKDPPPLVLHWDGKLLPKATSKWASEDRIAVVATGQNFEEILGVPVAQDGTGQEVARTVFQEVERVGAREQIIGLSFDTTASNSGMLASACVHLENLLGRSLFWLACWHHVLEVVLKHVFEKCCGPSTGPEIPTFKRFQSRWESLDRGSYRTLNDEEPLENALELPSVQMVTFLQTVLHDGSNPREDYDELLRLCLLFLGGSEGQIRFRASGAYHQARWVANAIYAVKMTLFADQLELPARIQRSLRQVALFVSLLYIKHWHEALIPEYAPKNDLELLQALNEYPDKEVGAEGTRALSRHLWYLSEDLIALAFFDDRVEDGEKTRMLENLVRPASKKALKKLEGKGLRVTNTTTLSGFVTSRSKRLFELLTDRKEHPQYLLADEALKNRVRALKVVNNSAERAIALIKQFAGAVKDKGQRQYLLRVVKHHRSEVPKLTKAACSAFSL</sequence>
<comment type="caution">
    <text evidence="2">The sequence shown here is derived from an EMBL/GenBank/DDBJ whole genome shotgun (WGS) entry which is preliminary data.</text>
</comment>
<evidence type="ECO:0000256" key="1">
    <source>
        <dbReference type="SAM" id="MobiDB-lite"/>
    </source>
</evidence>
<dbReference type="EMBL" id="JACEEZ010010558">
    <property type="protein sequence ID" value="KAG0721773.1"/>
    <property type="molecule type" value="Genomic_DNA"/>
</dbReference>
<proteinExistence type="predicted"/>